<reference evidence="2 3" key="1">
    <citation type="submission" date="2024-01" db="EMBL/GenBank/DDBJ databases">
        <title>The genomes of 5 underutilized Papilionoideae crops provide insights into root nodulation and disease resistanc.</title>
        <authorList>
            <person name="Jiang F."/>
        </authorList>
    </citation>
    <scope>NUCLEOTIDE SEQUENCE [LARGE SCALE GENOMIC DNA]</scope>
    <source>
        <strain evidence="2">LVBAO_FW01</strain>
        <tissue evidence="2">Leaves</tissue>
    </source>
</reference>
<dbReference type="EMBL" id="JAYMYQ010000001">
    <property type="protein sequence ID" value="KAK7361310.1"/>
    <property type="molecule type" value="Genomic_DNA"/>
</dbReference>
<feature type="region of interest" description="Disordered" evidence="1">
    <location>
        <begin position="27"/>
        <end position="53"/>
    </location>
</feature>
<keyword evidence="3" id="KW-1185">Reference proteome</keyword>
<proteinExistence type="predicted"/>
<dbReference type="Proteomes" id="UP001367508">
    <property type="component" value="Unassembled WGS sequence"/>
</dbReference>
<comment type="caution">
    <text evidence="2">The sequence shown here is derived from an EMBL/GenBank/DDBJ whole genome shotgun (WGS) entry which is preliminary data.</text>
</comment>
<dbReference type="AlphaFoldDB" id="A0AAN9R3T2"/>
<protein>
    <submittedName>
        <fullName evidence="2">Uncharacterized protein</fullName>
    </submittedName>
</protein>
<sequence>MNQSALEHNVSHRDKVLEGCPVKKEGNRRMRRCSSSKNCSRNIPDKGEGGSRNHTGLAILRANNKHEFLISDALVLIYLFQSHSIPQNRIGSFVVALSARRMSYAKPYILDACGLTKRHGTVSIEKATVEEVVHIIEIHNELTRDPGPGPSSNSPS</sequence>
<accession>A0AAN9R3T2</accession>
<evidence type="ECO:0000256" key="1">
    <source>
        <dbReference type="SAM" id="MobiDB-lite"/>
    </source>
</evidence>
<evidence type="ECO:0000313" key="3">
    <source>
        <dbReference type="Proteomes" id="UP001367508"/>
    </source>
</evidence>
<evidence type="ECO:0000313" key="2">
    <source>
        <dbReference type="EMBL" id="KAK7361310.1"/>
    </source>
</evidence>
<gene>
    <name evidence="2" type="ORF">VNO77_03360</name>
</gene>
<organism evidence="2 3">
    <name type="scientific">Canavalia gladiata</name>
    <name type="common">Sword bean</name>
    <name type="synonym">Dolichos gladiatus</name>
    <dbReference type="NCBI Taxonomy" id="3824"/>
    <lineage>
        <taxon>Eukaryota</taxon>
        <taxon>Viridiplantae</taxon>
        <taxon>Streptophyta</taxon>
        <taxon>Embryophyta</taxon>
        <taxon>Tracheophyta</taxon>
        <taxon>Spermatophyta</taxon>
        <taxon>Magnoliopsida</taxon>
        <taxon>eudicotyledons</taxon>
        <taxon>Gunneridae</taxon>
        <taxon>Pentapetalae</taxon>
        <taxon>rosids</taxon>
        <taxon>fabids</taxon>
        <taxon>Fabales</taxon>
        <taxon>Fabaceae</taxon>
        <taxon>Papilionoideae</taxon>
        <taxon>50 kb inversion clade</taxon>
        <taxon>NPAAA clade</taxon>
        <taxon>indigoferoid/millettioid clade</taxon>
        <taxon>Phaseoleae</taxon>
        <taxon>Canavalia</taxon>
    </lineage>
</organism>
<name>A0AAN9R3T2_CANGL</name>